<dbReference type="AlphaFoldDB" id="A0ABD5YFC2"/>
<dbReference type="RefSeq" id="WP_267665514.1">
    <property type="nucleotide sequence ID" value="NZ_JAODIX010000069.1"/>
</dbReference>
<evidence type="ECO:0000313" key="2">
    <source>
        <dbReference type="Proteomes" id="UP001596390"/>
    </source>
</evidence>
<evidence type="ECO:0008006" key="3">
    <source>
        <dbReference type="Google" id="ProtNLM"/>
    </source>
</evidence>
<dbReference type="EMBL" id="JBHSZZ010000069">
    <property type="protein sequence ID" value="MFC7188064.1"/>
    <property type="molecule type" value="Genomic_DNA"/>
</dbReference>
<evidence type="ECO:0000313" key="1">
    <source>
        <dbReference type="EMBL" id="MFC7188064.1"/>
    </source>
</evidence>
<organism evidence="1 2">
    <name type="scientific">Halorubrum yunnanense</name>
    <dbReference type="NCBI Taxonomy" id="1526162"/>
    <lineage>
        <taxon>Archaea</taxon>
        <taxon>Methanobacteriati</taxon>
        <taxon>Methanobacteriota</taxon>
        <taxon>Stenosarchaea group</taxon>
        <taxon>Halobacteria</taxon>
        <taxon>Halobacteriales</taxon>
        <taxon>Haloferacaceae</taxon>
        <taxon>Halorubrum</taxon>
    </lineage>
</organism>
<dbReference type="Proteomes" id="UP001596390">
    <property type="component" value="Unassembled WGS sequence"/>
</dbReference>
<dbReference type="PROSITE" id="PS51257">
    <property type="entry name" value="PROKAR_LIPOPROTEIN"/>
    <property type="match status" value="1"/>
</dbReference>
<keyword evidence="2" id="KW-1185">Reference proteome</keyword>
<reference evidence="1 2" key="1">
    <citation type="journal article" date="2019" name="Int. J. Syst. Evol. Microbiol.">
        <title>The Global Catalogue of Microorganisms (GCM) 10K type strain sequencing project: providing services to taxonomists for standard genome sequencing and annotation.</title>
        <authorList>
            <consortium name="The Broad Institute Genomics Platform"/>
            <consortium name="The Broad Institute Genome Sequencing Center for Infectious Disease"/>
            <person name="Wu L."/>
            <person name="Ma J."/>
        </authorList>
    </citation>
    <scope>NUCLEOTIDE SEQUENCE [LARGE SCALE GENOMIC DNA]</scope>
    <source>
        <strain evidence="1 2">Q85</strain>
    </source>
</reference>
<comment type="caution">
    <text evidence="1">The sequence shown here is derived from an EMBL/GenBank/DDBJ whole genome shotgun (WGS) entry which is preliminary data.</text>
</comment>
<name>A0ABD5YFC2_9EURY</name>
<gene>
    <name evidence="1" type="ORF">ACFQMK_14515</name>
</gene>
<sequence>MDRRAFLVGAGGAASALAGCADLASLGDGGVAERDLPERPAEPTPEAVAAYVADYEEVRAHNRHAGEGATEVAVDAVATFDHGSGDERFATAQHAGTVYRQDDGARSVGDGADDLVCSTGVALDPERAVELLAITGVRGSYRVTASMEDDGVTGQGRIDVGLPSADRGPNVDVVVDEGGVSAWHLPSFEGI</sequence>
<proteinExistence type="predicted"/>
<protein>
    <recommendedName>
        <fullName evidence="3">Lipoprotein</fullName>
    </recommendedName>
</protein>
<accession>A0ABD5YFC2</accession>